<sequence length="194" mass="23166">MKDKCVYFFNILNELEDKEYFENFMLYNLSLVTSKIKPSATVNLTKENRNLYKLWLVYGENFLNNEDLDYVLLRKSENSIVVLIYNRQVLSTYLNKIDNLMFLEKIGYNTNCSLEQALNKLQERYNIYNCPHELGVFLGYPLDDVIDFMECSNKKCIMCGYWKVYNNQERATETFKLYDEVRQYTLEKILIGLC</sequence>
<dbReference type="InterPro" id="IPR024523">
    <property type="entry name" value="DUF3793"/>
</dbReference>
<dbReference type="RefSeq" id="WP_090039669.1">
    <property type="nucleotide sequence ID" value="NZ_FOKI01000007.1"/>
</dbReference>
<dbReference type="Proteomes" id="UP000198619">
    <property type="component" value="Unassembled WGS sequence"/>
</dbReference>
<protein>
    <recommendedName>
        <fullName evidence="3">DUF3793 family protein</fullName>
    </recommendedName>
</protein>
<dbReference type="OrthoDB" id="5393676at2"/>
<reference evidence="1 2" key="1">
    <citation type="submission" date="2016-10" db="EMBL/GenBank/DDBJ databases">
        <authorList>
            <person name="de Groot N.N."/>
        </authorList>
    </citation>
    <scope>NUCLEOTIDE SEQUENCE [LARGE SCALE GENOMIC DNA]</scope>
    <source>
        <strain evidence="1 2">DSM 12271</strain>
    </source>
</reference>
<evidence type="ECO:0008006" key="3">
    <source>
        <dbReference type="Google" id="ProtNLM"/>
    </source>
</evidence>
<keyword evidence="2" id="KW-1185">Reference proteome</keyword>
<dbReference type="STRING" id="84698.SAMN04488528_100713"/>
<dbReference type="AlphaFoldDB" id="A0A1I0X3V0"/>
<evidence type="ECO:0000313" key="2">
    <source>
        <dbReference type="Proteomes" id="UP000198619"/>
    </source>
</evidence>
<proteinExistence type="predicted"/>
<gene>
    <name evidence="1" type="ORF">SAMN04488528_100713</name>
</gene>
<name>A0A1I0X3V0_9CLOT</name>
<organism evidence="1 2">
    <name type="scientific">Clostridium frigidicarnis</name>
    <dbReference type="NCBI Taxonomy" id="84698"/>
    <lineage>
        <taxon>Bacteria</taxon>
        <taxon>Bacillati</taxon>
        <taxon>Bacillota</taxon>
        <taxon>Clostridia</taxon>
        <taxon>Eubacteriales</taxon>
        <taxon>Clostridiaceae</taxon>
        <taxon>Clostridium</taxon>
    </lineage>
</organism>
<accession>A0A1I0X3V0</accession>
<evidence type="ECO:0000313" key="1">
    <source>
        <dbReference type="EMBL" id="SFA95028.1"/>
    </source>
</evidence>
<dbReference type="Pfam" id="PF12672">
    <property type="entry name" value="DUF3793"/>
    <property type="match status" value="1"/>
</dbReference>
<dbReference type="EMBL" id="FOKI01000007">
    <property type="protein sequence ID" value="SFA95028.1"/>
    <property type="molecule type" value="Genomic_DNA"/>
</dbReference>